<dbReference type="KEGG" id="cpi:Cpin_7137"/>
<dbReference type="Pfam" id="PF13568">
    <property type="entry name" value="OMP_b-brl_2"/>
    <property type="match status" value="1"/>
</dbReference>
<reference evidence="4" key="1">
    <citation type="submission" date="2009-08" db="EMBL/GenBank/DDBJ databases">
        <title>The complete genome of Chitinophaga pinensis DSM 2588.</title>
        <authorList>
            <consortium name="US DOE Joint Genome Institute (JGI-PGF)"/>
            <person name="Lucas S."/>
            <person name="Copeland A."/>
            <person name="Lapidus A."/>
            <person name="Glavina del Rio T."/>
            <person name="Dalin E."/>
            <person name="Tice H."/>
            <person name="Bruce D."/>
            <person name="Goodwin L."/>
            <person name="Pitluck S."/>
            <person name="Kyrpides N."/>
            <person name="Mavromatis K."/>
            <person name="Ivanova N."/>
            <person name="Mikhailova N."/>
            <person name="Sims D."/>
            <person name="Meinche L."/>
            <person name="Brettin T."/>
            <person name="Detter J.C."/>
            <person name="Han C."/>
            <person name="Larimer F."/>
            <person name="Land M."/>
            <person name="Hauser L."/>
            <person name="Markowitz V."/>
            <person name="Cheng J.-F."/>
            <person name="Hugenholtz P."/>
            <person name="Woyke T."/>
            <person name="Wu D."/>
            <person name="Spring S."/>
            <person name="Klenk H.-P."/>
            <person name="Eisen J.A."/>
        </authorList>
    </citation>
    <scope>NUCLEOTIDE SEQUENCE [LARGE SCALE GENOMIC DNA]</scope>
    <source>
        <strain evidence="4">ATCC 43595 / DSM 2588 / LMG 13176 / NBRC 15968 / NCIMB 11800 / UQM 2034</strain>
    </source>
</reference>
<evidence type="ECO:0000313" key="3">
    <source>
        <dbReference type="EMBL" id="ACU64538.1"/>
    </source>
</evidence>
<feature type="signal peptide" evidence="1">
    <location>
        <begin position="1"/>
        <end position="19"/>
    </location>
</feature>
<accession>A0A979GBU9</accession>
<dbReference type="OrthoDB" id="1011748at2"/>
<sequence>MRKILLLALFNLGFLYSHAQTSFGITAGLGNAKMRFPDDDGLNYKINPSWRAGIMADVKLIGKFYLQPQLLISRKGNHTYIGNADQPAAFIFDVHEKTHLTYLELPVNLVLKFPLGSGKFITGAGGYIAYGLGGKDKITGTERATGADYERKIDVKFEKEPHLAEADFGKTTYYRPIDLELNFLAGYEFKNGLGLNFTYSPGLKNMAPPPIVIGPSTIIYNRRMNTYAGLSVTYMLKKHTSKA</sequence>
<evidence type="ECO:0000259" key="2">
    <source>
        <dbReference type="Pfam" id="PF13568"/>
    </source>
</evidence>
<dbReference type="Proteomes" id="UP000002215">
    <property type="component" value="Chromosome"/>
</dbReference>
<organism evidence="3 4">
    <name type="scientific">Chitinophaga pinensis (strain ATCC 43595 / DSM 2588 / LMG 13176 / NBRC 15968 / NCIMB 11800 / UQM 2034)</name>
    <dbReference type="NCBI Taxonomy" id="485918"/>
    <lineage>
        <taxon>Bacteria</taxon>
        <taxon>Pseudomonadati</taxon>
        <taxon>Bacteroidota</taxon>
        <taxon>Chitinophagia</taxon>
        <taxon>Chitinophagales</taxon>
        <taxon>Chitinophagaceae</taxon>
        <taxon>Chitinophaga</taxon>
    </lineage>
</organism>
<proteinExistence type="predicted"/>
<protein>
    <recommendedName>
        <fullName evidence="2">Outer membrane protein beta-barrel domain-containing protein</fullName>
    </recommendedName>
</protein>
<feature type="chain" id="PRO_5037241057" description="Outer membrane protein beta-barrel domain-containing protein" evidence="1">
    <location>
        <begin position="20"/>
        <end position="243"/>
    </location>
</feature>
<reference evidence="3 4" key="2">
    <citation type="journal article" date="2010" name="Stand. Genomic Sci.">
        <title>Complete genome sequence of Chitinophaga pinensis type strain (UQM 2034).</title>
        <authorList>
            <person name="Glavina Del Rio T."/>
            <person name="Abt B."/>
            <person name="Spring S."/>
            <person name="Lapidus A."/>
            <person name="Nolan M."/>
            <person name="Tice H."/>
            <person name="Copeland A."/>
            <person name="Cheng J.F."/>
            <person name="Chen F."/>
            <person name="Bruce D."/>
            <person name="Goodwin L."/>
            <person name="Pitluck S."/>
            <person name="Ivanova N."/>
            <person name="Mavromatis K."/>
            <person name="Mikhailova N."/>
            <person name="Pati A."/>
            <person name="Chen A."/>
            <person name="Palaniappan K."/>
            <person name="Land M."/>
            <person name="Hauser L."/>
            <person name="Chang Y.J."/>
            <person name="Jeffries C.D."/>
            <person name="Chain P."/>
            <person name="Saunders E."/>
            <person name="Detter J.C."/>
            <person name="Brettin T."/>
            <person name="Rohde M."/>
            <person name="Goker M."/>
            <person name="Bristow J."/>
            <person name="Eisen J.A."/>
            <person name="Markowitz V."/>
            <person name="Hugenholtz P."/>
            <person name="Kyrpides N.C."/>
            <person name="Klenk H.P."/>
            <person name="Lucas S."/>
        </authorList>
    </citation>
    <scope>NUCLEOTIDE SEQUENCE [LARGE SCALE GENOMIC DNA]</scope>
    <source>
        <strain evidence="4">ATCC 43595 / DSM 2588 / LMG 13176 / NBRC 15968 / NCIMB 11800 / UQM 2034</strain>
    </source>
</reference>
<dbReference type="AlphaFoldDB" id="A0A979GBU9"/>
<name>A0A979GBU9_CHIPD</name>
<dbReference type="RefSeq" id="WP_012794701.1">
    <property type="nucleotide sequence ID" value="NC_013132.1"/>
</dbReference>
<keyword evidence="1" id="KW-0732">Signal</keyword>
<dbReference type="InterPro" id="IPR025665">
    <property type="entry name" value="Beta-barrel_OMP_2"/>
</dbReference>
<gene>
    <name evidence="3" type="ordered locus">Cpin_7137</name>
</gene>
<evidence type="ECO:0000256" key="1">
    <source>
        <dbReference type="SAM" id="SignalP"/>
    </source>
</evidence>
<dbReference type="EMBL" id="CP001699">
    <property type="protein sequence ID" value="ACU64538.1"/>
    <property type="molecule type" value="Genomic_DNA"/>
</dbReference>
<evidence type="ECO:0000313" key="4">
    <source>
        <dbReference type="Proteomes" id="UP000002215"/>
    </source>
</evidence>
<feature type="domain" description="Outer membrane protein beta-barrel" evidence="2">
    <location>
        <begin position="20"/>
        <end position="206"/>
    </location>
</feature>